<keyword evidence="2" id="KW-1185">Reference proteome</keyword>
<dbReference type="EMBL" id="JANUXX010000005">
    <property type="protein sequence ID" value="MCS4488401.1"/>
    <property type="molecule type" value="Genomic_DNA"/>
</dbReference>
<dbReference type="InterPro" id="IPR010985">
    <property type="entry name" value="Ribbon_hlx_hlx"/>
</dbReference>
<dbReference type="Pfam" id="PF21983">
    <property type="entry name" value="NikA-like"/>
    <property type="match status" value="1"/>
</dbReference>
<gene>
    <name evidence="1" type="ORF">NXS10_05445</name>
</gene>
<organism evidence="1 2">
    <name type="scientific">Streptococcus sciuri</name>
    <dbReference type="NCBI Taxonomy" id="2973939"/>
    <lineage>
        <taxon>Bacteria</taxon>
        <taxon>Bacillati</taxon>
        <taxon>Bacillota</taxon>
        <taxon>Bacilli</taxon>
        <taxon>Lactobacillales</taxon>
        <taxon>Streptococcaceae</taxon>
        <taxon>Streptococcus</taxon>
    </lineage>
</organism>
<protein>
    <submittedName>
        <fullName evidence="1">CopG family transcriptional regulator</fullName>
    </submittedName>
</protein>
<dbReference type="InterPro" id="IPR053842">
    <property type="entry name" value="NikA-like"/>
</dbReference>
<accession>A0ABT2F7D4</accession>
<comment type="caution">
    <text evidence="1">The sequence shown here is derived from an EMBL/GenBank/DDBJ whole genome shotgun (WGS) entry which is preliminary data.</text>
</comment>
<sequence>MSPKKGRPIKGKAKRDRRLEIRLTADEYKMIQKTADRHGISKADLIVEAVNSFKSYK</sequence>
<proteinExistence type="predicted"/>
<dbReference type="RefSeq" id="WP_259138534.1">
    <property type="nucleotide sequence ID" value="NZ_JANUXX010000005.1"/>
</dbReference>
<evidence type="ECO:0000313" key="2">
    <source>
        <dbReference type="Proteomes" id="UP001206548"/>
    </source>
</evidence>
<reference evidence="1 2" key="1">
    <citation type="journal article" date="2023" name="Int. J. Syst. Evol. Microbiol.">
        <title>Streptococcus sciuri sp. nov., Staphylococcus marylandisciuri sp. nov. and Staphylococcus americanisciuri sp. nov., isolated from faeces of eastern grey squirrel (Sciurus carolinensis).</title>
        <authorList>
            <person name="Volokhov D.V."/>
            <person name="Zagorodnyaya T.A."/>
            <person name="Furtak V.A."/>
            <person name="Nattanmai G."/>
            <person name="Randall L."/>
            <person name="Jose S."/>
            <person name="Gao Y."/>
            <person name="Eisenberg T."/>
            <person name="Delmonte P."/>
            <person name="Blom J."/>
            <person name="Mitchell K.K."/>
        </authorList>
    </citation>
    <scope>NUCLEOTIDE SEQUENCE [LARGE SCALE GENOMIC DNA]</scope>
    <source>
        <strain evidence="1 2">SQ9-PEA</strain>
    </source>
</reference>
<name>A0ABT2F7D4_9STRE</name>
<evidence type="ECO:0000313" key="1">
    <source>
        <dbReference type="EMBL" id="MCS4488401.1"/>
    </source>
</evidence>
<dbReference type="SUPFAM" id="SSF47598">
    <property type="entry name" value="Ribbon-helix-helix"/>
    <property type="match status" value="1"/>
</dbReference>
<dbReference type="Proteomes" id="UP001206548">
    <property type="component" value="Unassembled WGS sequence"/>
</dbReference>